<feature type="transmembrane region" description="Helical" evidence="7">
    <location>
        <begin position="27"/>
        <end position="50"/>
    </location>
</feature>
<evidence type="ECO:0000256" key="5">
    <source>
        <dbReference type="ARBA" id="ARBA00022989"/>
    </source>
</evidence>
<name>A0A540R8I9_9CORY</name>
<evidence type="ECO:0000256" key="3">
    <source>
        <dbReference type="ARBA" id="ARBA00022475"/>
    </source>
</evidence>
<evidence type="ECO:0000256" key="7">
    <source>
        <dbReference type="SAM" id="Phobius"/>
    </source>
</evidence>
<dbReference type="GO" id="GO:0005886">
    <property type="term" value="C:plasma membrane"/>
    <property type="evidence" value="ECO:0007669"/>
    <property type="project" value="UniProtKB-SubCell"/>
</dbReference>
<reference evidence="8 9" key="1">
    <citation type="submission" date="2019-06" db="EMBL/GenBank/DDBJ databases">
        <title>Draft genome of C. phoceense Strain 272.</title>
        <authorList>
            <person name="Pacheco L.G.C."/>
            <person name="Barberis C.M."/>
            <person name="Almuzara M.N."/>
            <person name="Traglia G.M."/>
            <person name="Santos C.S."/>
            <person name="Rocha D.J.P.G."/>
            <person name="Aguiar E.R.G.R."/>
            <person name="Vay C.A."/>
        </authorList>
    </citation>
    <scope>NUCLEOTIDE SEQUENCE [LARGE SCALE GENOMIC DNA]</scope>
    <source>
        <strain evidence="8 9">272</strain>
    </source>
</reference>
<comment type="subcellular location">
    <subcellularLocation>
        <location evidence="1">Cell membrane</location>
        <topology evidence="1">Multi-pass membrane protein</topology>
    </subcellularLocation>
</comment>
<dbReference type="STRING" id="1686286.GCA_900092335_00311"/>
<accession>A0A540R8I9</accession>
<gene>
    <name evidence="8" type="ORF">EJK80_04405</name>
</gene>
<dbReference type="PANTHER" id="PTHR33884">
    <property type="entry name" value="UPF0410 PROTEIN YMGE"/>
    <property type="match status" value="1"/>
</dbReference>
<dbReference type="Pfam" id="PF04226">
    <property type="entry name" value="Transgly_assoc"/>
    <property type="match status" value="1"/>
</dbReference>
<evidence type="ECO:0000256" key="4">
    <source>
        <dbReference type="ARBA" id="ARBA00022692"/>
    </source>
</evidence>
<dbReference type="EMBL" id="VHIR01000004">
    <property type="protein sequence ID" value="TQE44059.1"/>
    <property type="molecule type" value="Genomic_DNA"/>
</dbReference>
<dbReference type="Proteomes" id="UP000318080">
    <property type="component" value="Unassembled WGS sequence"/>
</dbReference>
<dbReference type="AlphaFoldDB" id="A0A540R8I9"/>
<keyword evidence="5 7" id="KW-1133">Transmembrane helix</keyword>
<feature type="transmembrane region" description="Helical" evidence="7">
    <location>
        <begin position="56"/>
        <end position="77"/>
    </location>
</feature>
<protein>
    <submittedName>
        <fullName evidence="8">GlsB/YeaQ/YmgE family stress response membrane protein</fullName>
    </submittedName>
</protein>
<keyword evidence="9" id="KW-1185">Reference proteome</keyword>
<dbReference type="RefSeq" id="WP_066493446.1">
    <property type="nucleotide sequence ID" value="NZ_JADPQA010000001.1"/>
</dbReference>
<evidence type="ECO:0000256" key="2">
    <source>
        <dbReference type="ARBA" id="ARBA00011006"/>
    </source>
</evidence>
<evidence type="ECO:0000313" key="9">
    <source>
        <dbReference type="Proteomes" id="UP000318080"/>
    </source>
</evidence>
<comment type="caution">
    <text evidence="8">The sequence shown here is derived from an EMBL/GenBank/DDBJ whole genome shotgun (WGS) entry which is preliminary data.</text>
</comment>
<comment type="similarity">
    <text evidence="2">Belongs to the UPF0410 family.</text>
</comment>
<evidence type="ECO:0000256" key="1">
    <source>
        <dbReference type="ARBA" id="ARBA00004651"/>
    </source>
</evidence>
<sequence length="84" mass="8734">MSFIGWIIVGIIAGWIAEKIMGRDDSLIMNLIIGLVGAFVGGGILKLLGIGGSNGWILSIVTAVVGAVVFLWIVGLIRGRGAKK</sequence>
<dbReference type="GeneID" id="79851666"/>
<proteinExistence type="inferred from homology"/>
<organism evidence="8 9">
    <name type="scientific">Corynebacterium phoceense</name>
    <dbReference type="NCBI Taxonomy" id="1686286"/>
    <lineage>
        <taxon>Bacteria</taxon>
        <taxon>Bacillati</taxon>
        <taxon>Actinomycetota</taxon>
        <taxon>Actinomycetes</taxon>
        <taxon>Mycobacteriales</taxon>
        <taxon>Corynebacteriaceae</taxon>
        <taxon>Corynebacterium</taxon>
    </lineage>
</organism>
<dbReference type="InterPro" id="IPR007341">
    <property type="entry name" value="Transgly_assoc"/>
</dbReference>
<keyword evidence="6 7" id="KW-0472">Membrane</keyword>
<keyword evidence="4 7" id="KW-0812">Transmembrane</keyword>
<evidence type="ECO:0000256" key="6">
    <source>
        <dbReference type="ARBA" id="ARBA00023136"/>
    </source>
</evidence>
<dbReference type="PANTHER" id="PTHR33884:SF3">
    <property type="entry name" value="UPF0410 PROTEIN YMGE"/>
    <property type="match status" value="1"/>
</dbReference>
<evidence type="ECO:0000313" key="8">
    <source>
        <dbReference type="EMBL" id="TQE44059.1"/>
    </source>
</evidence>
<keyword evidence="3" id="KW-1003">Cell membrane</keyword>